<organism evidence="2">
    <name type="scientific">Burkholderia contaminans</name>
    <dbReference type="NCBI Taxonomy" id="488447"/>
    <lineage>
        <taxon>Bacteria</taxon>
        <taxon>Pseudomonadati</taxon>
        <taxon>Pseudomonadota</taxon>
        <taxon>Betaproteobacteria</taxon>
        <taxon>Burkholderiales</taxon>
        <taxon>Burkholderiaceae</taxon>
        <taxon>Burkholderia</taxon>
        <taxon>Burkholderia cepacia complex</taxon>
    </lineage>
</organism>
<reference evidence="2" key="1">
    <citation type="journal article" date="2016" name="Biosci. Biotechnol. Biochem.">
        <title>Bioconversion of AHX to AOH by resting cells of Burkholderia contaminans CH-1.</title>
        <authorList>
            <person name="Choi J.H."/>
            <person name="Kikuchi A."/>
            <person name="Pumkaeo P."/>
            <person name="Hirai H."/>
            <person name="Tokuyama S."/>
            <person name="Kawagishi H."/>
        </authorList>
    </citation>
    <scope>NUCLEOTIDE SEQUENCE</scope>
    <source>
        <strain evidence="2">CH-1</strain>
        <plasmid evidence="2">pBC453</plasmid>
    </source>
</reference>
<evidence type="ECO:0000256" key="1">
    <source>
        <dbReference type="SAM" id="Phobius"/>
    </source>
</evidence>
<reference evidence="2" key="2">
    <citation type="journal article" date="2017" name="Genome Announc.">
        <title>High-Quality Draft Genome Sequence of Burkholderia contaminans CH-1, a Gram-Negative Bacterium That Metabolizes 2-Azahypoxanthine, a Plant Growth-Regulating Compound.</title>
        <authorList>
            <person name="Choi J.-H."/>
            <person name="Sugiura H."/>
            <person name="Moriuchi R."/>
            <person name="Kawagishi H."/>
            <person name="Dohra H."/>
        </authorList>
    </citation>
    <scope>NUCLEOTIDE SEQUENCE</scope>
    <source>
        <strain evidence="2">CH-1</strain>
        <plasmid evidence="2">pBC453</plasmid>
    </source>
</reference>
<sequence length="390" mass="41861">MPLRSRNKIVHPVVLLAVMFGCGVQFGRPPFATAGYIALPLILWCLRGLGSRSLTYLFSWYLGALTSVAVGVIDVGAGAPMALTIWLALSLLSTLCTAPAFRRDVTAMERAAWVFVPLSLPPFALFVPVPPSAAAGWWFPSSGALGLLVLIWAAASLVKAVREATWRPVVIPVLIAACLNIHAWVVAAPVTGVVPISLAVDQPPSDFDGSIRAALRYGPIVRDFARQAKAAGESSPTILLPENVLGAVSSGLVKALDMPPDVRLVAGGSGKVPWADHLQKGVWVLPDRTFYPAIQPIPLIEEGLRPHWSAIGHTAKIGDIRYTLVVCYESVTALPIYHLRYGTPILLLGNGWWDRHGIMRVEVSLARAWARLFNAPIAISRGLPLLGKAP</sequence>
<keyword evidence="1" id="KW-1133">Transmembrane helix</keyword>
<keyword evidence="1" id="KW-0812">Transmembrane</keyword>
<feature type="transmembrane region" description="Helical" evidence="1">
    <location>
        <begin position="169"/>
        <end position="187"/>
    </location>
</feature>
<feature type="transmembrane region" description="Helical" evidence="1">
    <location>
        <begin position="57"/>
        <end position="77"/>
    </location>
</feature>
<feature type="transmembrane region" description="Helical" evidence="1">
    <location>
        <begin position="33"/>
        <end position="50"/>
    </location>
</feature>
<dbReference type="EMBL" id="AP018360">
    <property type="protein sequence ID" value="BBA45279.1"/>
    <property type="molecule type" value="Genomic_DNA"/>
</dbReference>
<feature type="transmembrane region" description="Helical" evidence="1">
    <location>
        <begin position="113"/>
        <end position="131"/>
    </location>
</feature>
<evidence type="ECO:0000313" key="2">
    <source>
        <dbReference type="EMBL" id="BBA45279.1"/>
    </source>
</evidence>
<keyword evidence="2" id="KW-0614">Plasmid</keyword>
<gene>
    <name evidence="2" type="ORF">BCCH1_77900</name>
</gene>
<accession>A0A250LMV7</accession>
<dbReference type="PROSITE" id="PS51257">
    <property type="entry name" value="PROKAR_LIPOPROTEIN"/>
    <property type="match status" value="1"/>
</dbReference>
<feature type="transmembrane region" description="Helical" evidence="1">
    <location>
        <begin position="83"/>
        <end position="101"/>
    </location>
</feature>
<protein>
    <submittedName>
        <fullName evidence="2">Uncharacterized protein</fullName>
    </submittedName>
</protein>
<proteinExistence type="predicted"/>
<feature type="transmembrane region" description="Helical" evidence="1">
    <location>
        <begin position="9"/>
        <end position="27"/>
    </location>
</feature>
<name>A0A250LMV7_9BURK</name>
<keyword evidence="1" id="KW-0472">Membrane</keyword>
<feature type="transmembrane region" description="Helical" evidence="1">
    <location>
        <begin position="137"/>
        <end position="157"/>
    </location>
</feature>
<dbReference type="AlphaFoldDB" id="A0A250LMV7"/>
<geneLocation type="plasmid" evidence="2">
    <name>pBC453</name>
</geneLocation>